<sequence>MNPFKLQRLGIVMEPEKGNELEVEGVLNPAAVRGPDGHLYLFPRLVAKGNYSRIGIARVLFSPEGDPVGVKRIGIALEPEADYEKRPDGGGGCEDPRITFVEPLNSYVMTYTAFSAAGPRIALAVSADLMHWERLGLANFAPYKNIEFNGVNNKDACIFPKSLISPHGHPSLIMLHRPLFPGTRPEDIVKDPLDRRIRDHHECIWISYSHLSSKPYHSSPLPMFVSNSPLALPEAPWEKLKIGAGAPPVISRHGWLLVYHGVMQGSLTPNIYDELVYSAGVMILDANCPDKILYRSSNPVLSPEIQEERIGTIGDVVFPTGIDQRIDIGCPDRYDVYYGMADNRIGAARLDMPEMMPPKNSDT</sequence>
<dbReference type="InterPro" id="IPR023296">
    <property type="entry name" value="Glyco_hydro_beta-prop_sf"/>
</dbReference>
<gene>
    <name evidence="4" type="ORF">ACFOUY_18010</name>
</gene>
<dbReference type="SUPFAM" id="SSF75005">
    <property type="entry name" value="Arabinanase/levansucrase/invertase"/>
    <property type="match status" value="1"/>
</dbReference>
<organism evidence="4 5">
    <name type="scientific">Pedobacter jamesrossensis</name>
    <dbReference type="NCBI Taxonomy" id="1908238"/>
    <lineage>
        <taxon>Bacteria</taxon>
        <taxon>Pseudomonadati</taxon>
        <taxon>Bacteroidota</taxon>
        <taxon>Sphingobacteriia</taxon>
        <taxon>Sphingobacteriales</taxon>
        <taxon>Sphingobacteriaceae</taxon>
        <taxon>Pedobacter</taxon>
    </lineage>
</organism>
<dbReference type="Proteomes" id="UP001595792">
    <property type="component" value="Unassembled WGS sequence"/>
</dbReference>
<dbReference type="Gene3D" id="2.115.10.20">
    <property type="entry name" value="Glycosyl hydrolase domain, family 43"/>
    <property type="match status" value="1"/>
</dbReference>
<evidence type="ECO:0000256" key="1">
    <source>
        <dbReference type="ARBA" id="ARBA00022676"/>
    </source>
</evidence>
<comment type="caution">
    <text evidence="4">The sequence shown here is derived from an EMBL/GenBank/DDBJ whole genome shotgun (WGS) entry which is preliminary data.</text>
</comment>
<name>A0ABV8NNJ5_9SPHI</name>
<proteinExistence type="inferred from homology"/>
<dbReference type="RefSeq" id="WP_378962620.1">
    <property type="nucleotide sequence ID" value="NZ_JBHRXC010000016.1"/>
</dbReference>
<keyword evidence="5" id="KW-1185">Reference proteome</keyword>
<evidence type="ECO:0000256" key="3">
    <source>
        <dbReference type="ARBA" id="ARBA00024356"/>
    </source>
</evidence>
<evidence type="ECO:0000256" key="2">
    <source>
        <dbReference type="ARBA" id="ARBA00022679"/>
    </source>
</evidence>
<dbReference type="GO" id="GO:0016798">
    <property type="term" value="F:hydrolase activity, acting on glycosyl bonds"/>
    <property type="evidence" value="ECO:0007669"/>
    <property type="project" value="UniProtKB-KW"/>
</dbReference>
<protein>
    <submittedName>
        <fullName evidence="4">Glycosidase</fullName>
    </submittedName>
</protein>
<dbReference type="PANTHER" id="PTHR34106:SF5">
    <property type="entry name" value="GLYCOSIDASE"/>
    <property type="match status" value="1"/>
</dbReference>
<dbReference type="PANTHER" id="PTHR34106">
    <property type="entry name" value="GLYCOSIDASE"/>
    <property type="match status" value="1"/>
</dbReference>
<keyword evidence="4" id="KW-0326">Glycosidase</keyword>
<reference evidence="5" key="1">
    <citation type="journal article" date="2019" name="Int. J. Syst. Evol. Microbiol.">
        <title>The Global Catalogue of Microorganisms (GCM) 10K type strain sequencing project: providing services to taxonomists for standard genome sequencing and annotation.</title>
        <authorList>
            <consortium name="The Broad Institute Genomics Platform"/>
            <consortium name="The Broad Institute Genome Sequencing Center for Infectious Disease"/>
            <person name="Wu L."/>
            <person name="Ma J."/>
        </authorList>
    </citation>
    <scope>NUCLEOTIDE SEQUENCE [LARGE SCALE GENOMIC DNA]</scope>
    <source>
        <strain evidence="5">CCM 8689</strain>
    </source>
</reference>
<dbReference type="InterPro" id="IPR007184">
    <property type="entry name" value="Mannoside_phosphorylase"/>
</dbReference>
<keyword evidence="2" id="KW-0808">Transferase</keyword>
<comment type="similarity">
    <text evidence="3">Belongs to the glycosyl hydrolase 130 family.</text>
</comment>
<keyword evidence="4" id="KW-0378">Hydrolase</keyword>
<keyword evidence="1" id="KW-0328">Glycosyltransferase</keyword>
<evidence type="ECO:0000313" key="4">
    <source>
        <dbReference type="EMBL" id="MFC4198605.1"/>
    </source>
</evidence>
<evidence type="ECO:0000313" key="5">
    <source>
        <dbReference type="Proteomes" id="UP001595792"/>
    </source>
</evidence>
<accession>A0ABV8NNJ5</accession>
<dbReference type="EMBL" id="JBHSBY010000141">
    <property type="protein sequence ID" value="MFC4198605.1"/>
    <property type="molecule type" value="Genomic_DNA"/>
</dbReference>
<dbReference type="Pfam" id="PF04041">
    <property type="entry name" value="Glyco_hydro_130"/>
    <property type="match status" value="1"/>
</dbReference>